<evidence type="ECO:0000256" key="7">
    <source>
        <dbReference type="ARBA" id="ARBA00023134"/>
    </source>
</evidence>
<comment type="caution">
    <text evidence="12">The sequence shown here is derived from an EMBL/GenBank/DDBJ whole genome shotgun (WGS) entry which is preliminary data.</text>
</comment>
<comment type="cofactor">
    <cofactor evidence="1">
        <name>Mg(2+)</name>
        <dbReference type="ChEBI" id="CHEBI:18420"/>
    </cofactor>
</comment>
<evidence type="ECO:0000256" key="1">
    <source>
        <dbReference type="ARBA" id="ARBA00001946"/>
    </source>
</evidence>
<dbReference type="NCBIfam" id="TIGR03598">
    <property type="entry name" value="GTPase_YsxC"/>
    <property type="match status" value="1"/>
</dbReference>
<name>A0ABT6DIV9_9BACT</name>
<protein>
    <recommendedName>
        <fullName evidence="10">Probable GTP-binding protein EngB</fullName>
    </recommendedName>
</protein>
<evidence type="ECO:0000256" key="5">
    <source>
        <dbReference type="ARBA" id="ARBA00022741"/>
    </source>
</evidence>
<comment type="function">
    <text evidence="10">Necessary for normal cell division and for the maintenance of normal septation.</text>
</comment>
<accession>A0ABT6DIV9</accession>
<keyword evidence="8 10" id="KW-0717">Septation</keyword>
<dbReference type="InterPro" id="IPR027417">
    <property type="entry name" value="P-loop_NTPase"/>
</dbReference>
<gene>
    <name evidence="12" type="primary">yihA</name>
    <name evidence="10" type="synonym">engB</name>
    <name evidence="12" type="ORF">NWE73_10405</name>
</gene>
<dbReference type="CDD" id="cd01876">
    <property type="entry name" value="YihA_EngB"/>
    <property type="match status" value="1"/>
</dbReference>
<dbReference type="RefSeq" id="WP_277578255.1">
    <property type="nucleotide sequence ID" value="NZ_JANRMI010000003.1"/>
</dbReference>
<dbReference type="PANTHER" id="PTHR11649:SF13">
    <property type="entry name" value="ENGB-TYPE G DOMAIN-CONTAINING PROTEIN"/>
    <property type="match status" value="1"/>
</dbReference>
<dbReference type="InterPro" id="IPR006073">
    <property type="entry name" value="GTP-bd"/>
</dbReference>
<feature type="domain" description="EngB-type G" evidence="11">
    <location>
        <begin position="21"/>
        <end position="190"/>
    </location>
</feature>
<evidence type="ECO:0000256" key="3">
    <source>
        <dbReference type="ARBA" id="ARBA00022618"/>
    </source>
</evidence>
<dbReference type="NCBIfam" id="TIGR00231">
    <property type="entry name" value="small_GTP"/>
    <property type="match status" value="1"/>
</dbReference>
<dbReference type="SUPFAM" id="SSF52540">
    <property type="entry name" value="P-loop containing nucleoside triphosphate hydrolases"/>
    <property type="match status" value="1"/>
</dbReference>
<keyword evidence="5 10" id="KW-0547">Nucleotide-binding</keyword>
<evidence type="ECO:0000313" key="12">
    <source>
        <dbReference type="EMBL" id="MDG0816777.1"/>
    </source>
</evidence>
<keyword evidence="6" id="KW-0460">Magnesium</keyword>
<evidence type="ECO:0000256" key="2">
    <source>
        <dbReference type="ARBA" id="ARBA00009638"/>
    </source>
</evidence>
<proteinExistence type="inferred from homology"/>
<dbReference type="Pfam" id="PF01926">
    <property type="entry name" value="MMR_HSR1"/>
    <property type="match status" value="1"/>
</dbReference>
<dbReference type="Proteomes" id="UP001152321">
    <property type="component" value="Unassembled WGS sequence"/>
</dbReference>
<dbReference type="InterPro" id="IPR030393">
    <property type="entry name" value="G_ENGB_dom"/>
</dbReference>
<keyword evidence="7 10" id="KW-0342">GTP-binding</keyword>
<evidence type="ECO:0000256" key="4">
    <source>
        <dbReference type="ARBA" id="ARBA00022723"/>
    </source>
</evidence>
<evidence type="ECO:0000256" key="6">
    <source>
        <dbReference type="ARBA" id="ARBA00022842"/>
    </source>
</evidence>
<evidence type="ECO:0000313" key="13">
    <source>
        <dbReference type="Proteomes" id="UP001152321"/>
    </source>
</evidence>
<sequence length="191" mass="21521">MPKTIQFIKSAVLAKDYPVHNMAEVAIAGRSNAGKSSFINGLAKRIIAKVSSTPGKTRLLNFFNMEDSYVLTDMPGYGFAARSGDEQREWHQMIETYLTSRENLRGLILVMDIRRSWTEDEEIMRRFSEREGFPIVVVLAKADKLSHSAKLQAIAKIKKVTGLSAVFATSATKKEGAAEVERYIFENWIKE</sequence>
<dbReference type="InterPro" id="IPR005225">
    <property type="entry name" value="Small_GTP-bd"/>
</dbReference>
<dbReference type="Gene3D" id="3.40.50.300">
    <property type="entry name" value="P-loop containing nucleotide triphosphate hydrolases"/>
    <property type="match status" value="1"/>
</dbReference>
<dbReference type="InterPro" id="IPR019987">
    <property type="entry name" value="GTP-bd_ribosome_bio_YsxC"/>
</dbReference>
<comment type="similarity">
    <text evidence="2 10">Belongs to the TRAFAC class TrmE-Era-EngA-EngB-Septin-like GTPase superfamily. EngB GTPase family.</text>
</comment>
<evidence type="ECO:0000256" key="8">
    <source>
        <dbReference type="ARBA" id="ARBA00023210"/>
    </source>
</evidence>
<dbReference type="EMBL" id="JANRMI010000003">
    <property type="protein sequence ID" value="MDG0816777.1"/>
    <property type="molecule type" value="Genomic_DNA"/>
</dbReference>
<evidence type="ECO:0000259" key="11">
    <source>
        <dbReference type="PROSITE" id="PS51706"/>
    </source>
</evidence>
<evidence type="ECO:0000256" key="9">
    <source>
        <dbReference type="ARBA" id="ARBA00023306"/>
    </source>
</evidence>
<keyword evidence="13" id="KW-1185">Reference proteome</keyword>
<reference evidence="12" key="1">
    <citation type="submission" date="2022-08" db="EMBL/GenBank/DDBJ databases">
        <title>Novel Bdellovibrio Species Isolated from Svalbard: Designation Bdellovibrio svalbardensis.</title>
        <authorList>
            <person name="Mitchell R.J."/>
            <person name="Choi S.Y."/>
        </authorList>
    </citation>
    <scope>NUCLEOTIDE SEQUENCE</scope>
    <source>
        <strain evidence="12">PAP01</strain>
    </source>
</reference>
<keyword evidence="3 10" id="KW-0132">Cell division</keyword>
<dbReference type="HAMAP" id="MF_00321">
    <property type="entry name" value="GTPase_EngB"/>
    <property type="match status" value="1"/>
</dbReference>
<dbReference type="PROSITE" id="PS51706">
    <property type="entry name" value="G_ENGB"/>
    <property type="match status" value="1"/>
</dbReference>
<keyword evidence="4" id="KW-0479">Metal-binding</keyword>
<keyword evidence="9 10" id="KW-0131">Cell cycle</keyword>
<organism evidence="12 13">
    <name type="scientific">Bdellovibrio svalbardensis</name>
    <dbReference type="NCBI Taxonomy" id="2972972"/>
    <lineage>
        <taxon>Bacteria</taxon>
        <taxon>Pseudomonadati</taxon>
        <taxon>Bdellovibrionota</taxon>
        <taxon>Bdellovibrionia</taxon>
        <taxon>Bdellovibrionales</taxon>
        <taxon>Pseudobdellovibrionaceae</taxon>
        <taxon>Bdellovibrio</taxon>
    </lineage>
</organism>
<dbReference type="PANTHER" id="PTHR11649">
    <property type="entry name" value="MSS1/TRME-RELATED GTP-BINDING PROTEIN"/>
    <property type="match status" value="1"/>
</dbReference>
<evidence type="ECO:0000256" key="10">
    <source>
        <dbReference type="HAMAP-Rule" id="MF_00321"/>
    </source>
</evidence>